<evidence type="ECO:0000256" key="24">
    <source>
        <dbReference type="SAM" id="MobiDB-lite"/>
    </source>
</evidence>
<dbReference type="FunFam" id="2.10.25.10:FF:000027">
    <property type="entry name" value="Thrombospondin 3"/>
    <property type="match status" value="1"/>
</dbReference>
<dbReference type="FunFam" id="4.10.1080.10:FF:000001">
    <property type="entry name" value="Thrombospondin 3"/>
    <property type="match status" value="1"/>
</dbReference>
<keyword evidence="4" id="KW-0813">Transport</keyword>
<dbReference type="PROSITE" id="PS01187">
    <property type="entry name" value="EGF_CA"/>
    <property type="match status" value="1"/>
</dbReference>
<keyword evidence="19" id="KW-0407">Ion channel</keyword>
<dbReference type="InterPro" id="IPR017897">
    <property type="entry name" value="Thrombospondin_3_rpt"/>
</dbReference>
<keyword evidence="12" id="KW-0130">Cell adhesion</keyword>
<evidence type="ECO:0000256" key="10">
    <source>
        <dbReference type="ARBA" id="ARBA00022826"/>
    </source>
</evidence>
<dbReference type="GO" id="GO:0005576">
    <property type="term" value="C:extracellular region"/>
    <property type="evidence" value="ECO:0007669"/>
    <property type="project" value="InterPro"/>
</dbReference>
<dbReference type="InterPro" id="IPR003367">
    <property type="entry name" value="Thrombospondin_3-like_rpt"/>
</dbReference>
<dbReference type="Pfam" id="PF02412">
    <property type="entry name" value="TSP_3"/>
    <property type="match status" value="5"/>
</dbReference>
<dbReference type="InterPro" id="IPR007866">
    <property type="entry name" value="TRIC_channel"/>
</dbReference>
<dbReference type="GO" id="GO:0042802">
    <property type="term" value="F:identical protein binding"/>
    <property type="evidence" value="ECO:0007669"/>
    <property type="project" value="InterPro"/>
</dbReference>
<dbReference type="AlphaFoldDB" id="A0A8J5C954"/>
<feature type="region of interest" description="Disordered" evidence="24">
    <location>
        <begin position="662"/>
        <end position="730"/>
    </location>
</feature>
<dbReference type="EMBL" id="QNUK01000001">
    <property type="protein sequence ID" value="KAF5910030.1"/>
    <property type="molecule type" value="Genomic_DNA"/>
</dbReference>
<evidence type="ECO:0000256" key="22">
    <source>
        <dbReference type="PROSITE-ProRule" id="PRU00634"/>
    </source>
</evidence>
<dbReference type="Proteomes" id="UP000727407">
    <property type="component" value="Unassembled WGS sequence"/>
</dbReference>
<dbReference type="InterPro" id="IPR039081">
    <property type="entry name" value="TSP-5_CC"/>
</dbReference>
<evidence type="ECO:0000256" key="13">
    <source>
        <dbReference type="ARBA" id="ARBA00022958"/>
    </source>
</evidence>
<comment type="subcellular location">
    <subcellularLocation>
        <location evidence="1">Endomembrane system</location>
        <topology evidence="1">Multi-pass membrane protein</topology>
    </subcellularLocation>
</comment>
<feature type="repeat" description="TSP type-3" evidence="22">
    <location>
        <begin position="604"/>
        <end position="639"/>
    </location>
</feature>
<gene>
    <name evidence="28" type="primary">comp</name>
    <name evidence="28" type="ORF">DAT39_000139</name>
</gene>
<keyword evidence="8" id="KW-0732">Signal</keyword>
<reference evidence="28" key="1">
    <citation type="submission" date="2020-07" db="EMBL/GenBank/DDBJ databases">
        <title>Clarias magur genome sequencing, assembly and annotation.</title>
        <authorList>
            <person name="Kushwaha B."/>
            <person name="Kumar R."/>
            <person name="Das P."/>
            <person name="Joshi C.G."/>
            <person name="Kumar D."/>
            <person name="Nagpure N.S."/>
            <person name="Pandey M."/>
            <person name="Agarwal S."/>
            <person name="Srivastava S."/>
            <person name="Singh M."/>
            <person name="Sahoo L."/>
            <person name="Jayasankar P."/>
            <person name="Meher P.K."/>
            <person name="Koringa P.G."/>
            <person name="Iquebal M.A."/>
            <person name="Das S.P."/>
            <person name="Bit A."/>
            <person name="Patnaik S."/>
            <person name="Patel N."/>
            <person name="Shah T.M."/>
            <person name="Hinsu A."/>
            <person name="Jena J.K."/>
        </authorList>
    </citation>
    <scope>NUCLEOTIDE SEQUENCE</scope>
    <source>
        <strain evidence="28">CIFAMagur01</strain>
        <tissue evidence="28">Testis</tissue>
    </source>
</reference>
<keyword evidence="7 25" id="KW-0812">Transmembrane</keyword>
<feature type="region of interest" description="Disordered" evidence="24">
    <location>
        <begin position="261"/>
        <end position="281"/>
    </location>
</feature>
<evidence type="ECO:0000256" key="19">
    <source>
        <dbReference type="ARBA" id="ARBA00023303"/>
    </source>
</evidence>
<dbReference type="PROSITE" id="PS51236">
    <property type="entry name" value="TSP_CTER"/>
    <property type="match status" value="1"/>
</dbReference>
<dbReference type="SMART" id="SM00179">
    <property type="entry name" value="EGF_CA"/>
    <property type="match status" value="3"/>
</dbReference>
<evidence type="ECO:0000256" key="12">
    <source>
        <dbReference type="ARBA" id="ARBA00022889"/>
    </source>
</evidence>
<dbReference type="Pfam" id="PF05735">
    <property type="entry name" value="TSP_C"/>
    <property type="match status" value="1"/>
</dbReference>
<evidence type="ECO:0000256" key="1">
    <source>
        <dbReference type="ARBA" id="ARBA00004127"/>
    </source>
</evidence>
<evidence type="ECO:0000313" key="28">
    <source>
        <dbReference type="EMBL" id="KAF5910030.1"/>
    </source>
</evidence>
<dbReference type="GO" id="GO:0012505">
    <property type="term" value="C:endomembrane system"/>
    <property type="evidence" value="ECO:0007669"/>
    <property type="project" value="UniProtKB-SubCell"/>
</dbReference>
<feature type="compositionally biased region" description="Basic and acidic residues" evidence="24">
    <location>
        <begin position="675"/>
        <end position="690"/>
    </location>
</feature>
<organism evidence="28 29">
    <name type="scientific">Clarias magur</name>
    <name type="common">Asian catfish</name>
    <name type="synonym">Macropteronotus magur</name>
    <dbReference type="NCBI Taxonomy" id="1594786"/>
    <lineage>
        <taxon>Eukaryota</taxon>
        <taxon>Metazoa</taxon>
        <taxon>Chordata</taxon>
        <taxon>Craniata</taxon>
        <taxon>Vertebrata</taxon>
        <taxon>Euteleostomi</taxon>
        <taxon>Actinopterygii</taxon>
        <taxon>Neopterygii</taxon>
        <taxon>Teleostei</taxon>
        <taxon>Ostariophysi</taxon>
        <taxon>Siluriformes</taxon>
        <taxon>Clariidae</taxon>
        <taxon>Clarias</taxon>
    </lineage>
</organism>
<evidence type="ECO:0000256" key="25">
    <source>
        <dbReference type="SAM" id="Phobius"/>
    </source>
</evidence>
<feature type="domain" description="EGF-like" evidence="26">
    <location>
        <begin position="373"/>
        <end position="410"/>
    </location>
</feature>
<dbReference type="GO" id="GO:0005267">
    <property type="term" value="F:potassium channel activity"/>
    <property type="evidence" value="ECO:0007669"/>
    <property type="project" value="UniProtKB-KW"/>
</dbReference>
<dbReference type="GO" id="GO:0005509">
    <property type="term" value="F:calcium ion binding"/>
    <property type="evidence" value="ECO:0007669"/>
    <property type="project" value="UniProtKB-UniRule"/>
</dbReference>
<evidence type="ECO:0000256" key="4">
    <source>
        <dbReference type="ARBA" id="ARBA00022448"/>
    </source>
</evidence>
<dbReference type="Gene3D" id="4.10.1080.10">
    <property type="entry name" value="TSP type-3 repeat"/>
    <property type="match status" value="2"/>
</dbReference>
<dbReference type="GO" id="GO:0007155">
    <property type="term" value="P:cell adhesion"/>
    <property type="evidence" value="ECO:0007669"/>
    <property type="project" value="UniProtKB-KW"/>
</dbReference>
<keyword evidence="6" id="KW-0633">Potassium transport</keyword>
<evidence type="ECO:0000256" key="21">
    <source>
        <dbReference type="PROSITE-ProRule" id="PRU00076"/>
    </source>
</evidence>
<feature type="transmembrane region" description="Helical" evidence="25">
    <location>
        <begin position="140"/>
        <end position="160"/>
    </location>
</feature>
<dbReference type="InterPro" id="IPR008859">
    <property type="entry name" value="Thrombospondin_C"/>
</dbReference>
<comment type="similarity">
    <text evidence="3">Belongs to the thrombospondin family.</text>
</comment>
<dbReference type="InterPro" id="IPR049883">
    <property type="entry name" value="NOTCH1_EGF-like"/>
</dbReference>
<name>A0A8J5C954_CLAMG</name>
<keyword evidence="14 25" id="KW-1133">Transmembrane helix</keyword>
<feature type="transmembrane region" description="Helical" evidence="25">
    <location>
        <begin position="20"/>
        <end position="39"/>
    </location>
</feature>
<keyword evidence="15" id="KW-0406">Ion transport</keyword>
<feature type="transmembrane region" description="Helical" evidence="25">
    <location>
        <begin position="93"/>
        <end position="119"/>
    </location>
</feature>
<dbReference type="CDD" id="cd16077">
    <property type="entry name" value="TSP-5cc"/>
    <property type="match status" value="1"/>
</dbReference>
<keyword evidence="23" id="KW-0175">Coiled coil</keyword>
<dbReference type="Gene3D" id="1.20.5.10">
    <property type="match status" value="1"/>
</dbReference>
<evidence type="ECO:0000256" key="7">
    <source>
        <dbReference type="ARBA" id="ARBA00022692"/>
    </source>
</evidence>
<dbReference type="CDD" id="cd00054">
    <property type="entry name" value="EGF_CA"/>
    <property type="match status" value="2"/>
</dbReference>
<keyword evidence="10" id="KW-0631">Potassium channel</keyword>
<dbReference type="SUPFAM" id="SSF57196">
    <property type="entry name" value="EGF/Laminin"/>
    <property type="match status" value="2"/>
</dbReference>
<evidence type="ECO:0000256" key="15">
    <source>
        <dbReference type="ARBA" id="ARBA00023065"/>
    </source>
</evidence>
<evidence type="ECO:0000256" key="18">
    <source>
        <dbReference type="ARBA" id="ARBA00023180"/>
    </source>
</evidence>
<dbReference type="OrthoDB" id="14563at2759"/>
<evidence type="ECO:0000256" key="16">
    <source>
        <dbReference type="ARBA" id="ARBA00023136"/>
    </source>
</evidence>
<evidence type="ECO:0000256" key="2">
    <source>
        <dbReference type="ARBA" id="ARBA00005766"/>
    </source>
</evidence>
<keyword evidence="29" id="KW-1185">Reference proteome</keyword>
<dbReference type="FunFam" id="2.10.25.10:FF:000170">
    <property type="entry name" value="thrombospondin-3 isoform X1"/>
    <property type="match status" value="1"/>
</dbReference>
<feature type="domain" description="TSP C-terminal" evidence="27">
    <location>
        <begin position="780"/>
        <end position="983"/>
    </location>
</feature>
<dbReference type="Gene3D" id="2.10.25.10">
    <property type="entry name" value="Laminin"/>
    <property type="match status" value="4"/>
</dbReference>
<evidence type="ECO:0000259" key="26">
    <source>
        <dbReference type="PROSITE" id="PS50026"/>
    </source>
</evidence>
<evidence type="ECO:0000256" key="17">
    <source>
        <dbReference type="ARBA" id="ARBA00023157"/>
    </source>
</evidence>
<keyword evidence="17" id="KW-1015">Disulfide bond</keyword>
<dbReference type="Pfam" id="PF05197">
    <property type="entry name" value="TRIC"/>
    <property type="match status" value="1"/>
</dbReference>
<keyword evidence="5 21" id="KW-0245">EGF-like domain</keyword>
<dbReference type="FunFam" id="4.10.1080.10:FF:000004">
    <property type="entry name" value="Cartilage oligomeric matrix protein"/>
    <property type="match status" value="1"/>
</dbReference>
<dbReference type="FunFam" id="1.20.5.10:FF:000001">
    <property type="entry name" value="thrombospondin-3 isoform X2"/>
    <property type="match status" value="1"/>
</dbReference>
<feature type="repeat" description="TSP type-3" evidence="22">
    <location>
        <begin position="545"/>
        <end position="580"/>
    </location>
</feature>
<evidence type="ECO:0000256" key="5">
    <source>
        <dbReference type="ARBA" id="ARBA00022536"/>
    </source>
</evidence>
<dbReference type="InterPro" id="IPR018097">
    <property type="entry name" value="EGF_Ca-bd_CS"/>
</dbReference>
<dbReference type="GO" id="GO:0016020">
    <property type="term" value="C:membrane"/>
    <property type="evidence" value="ECO:0007669"/>
    <property type="project" value="InterPro"/>
</dbReference>
<dbReference type="InterPro" id="IPR046970">
    <property type="entry name" value="TSP/COMP_CC_sf"/>
</dbReference>
<evidence type="ECO:0000259" key="27">
    <source>
        <dbReference type="PROSITE" id="PS51236"/>
    </source>
</evidence>
<feature type="compositionally biased region" description="Low complexity" evidence="24">
    <location>
        <begin position="265"/>
        <end position="276"/>
    </location>
</feature>
<dbReference type="SMART" id="SM00181">
    <property type="entry name" value="EGF"/>
    <property type="match status" value="4"/>
</dbReference>
<keyword evidence="16 25" id="KW-0472">Membrane</keyword>
<dbReference type="Pfam" id="PF07645">
    <property type="entry name" value="EGF_CA"/>
    <property type="match status" value="2"/>
</dbReference>
<protein>
    <submittedName>
        <fullName evidence="28">Cartilage oligomeric matrix protein</fullName>
    </submittedName>
</protein>
<evidence type="ECO:0000256" key="14">
    <source>
        <dbReference type="ARBA" id="ARBA00022989"/>
    </source>
</evidence>
<dbReference type="FunFam" id="2.10.25.10:FF:000232">
    <property type="entry name" value="thrombospondin-3 isoform X1"/>
    <property type="match status" value="1"/>
</dbReference>
<feature type="repeat" description="TSP type-3" evidence="22">
    <location>
        <begin position="741"/>
        <end position="776"/>
    </location>
</feature>
<dbReference type="FunFam" id="2.10.25.10:FF:000025">
    <property type="entry name" value="Thrombospondin 3"/>
    <property type="match status" value="1"/>
</dbReference>
<sequence length="983" mass="107579">MEVLDALNLGELAQYFSKMAMFPVFDLAYYIVSILYLKYEPGSVEVSRRSPVASWLCAMLYCFGSYILADIMLGHSPIDYFHNNSHILLASAVWYLIFYCPLNLFYKCVAFLPVKLVLVGMKEVVRTRKIAAGVHHAHHAYHHGFFIMIITGYVKGSGVALMSNFEQLLRGVWRPETNEILNMSFPTKASLYGAILFTLQEAHWIPVSKSTLICIFTLFMATSKVVMTARHSHGSPFTLAESWVSHLLFGSPLAVEDAHNHHHTAPAAAAAPASPSKSKEELNDEIINQIKATNQALDEIQHLLRQQIEEIVFLKNTVIECEACGMHTDVPVRKPTCSPSPCHPGVTCTETVNGIRCGPCPQGMEGNGTYCTDIDECTVKPCHMGVRCINTSPGFRCGQCPAGYTGPQVQGVGLDYASNNKQVCRDINECEISNGGCVENSICLNTAGSFRCSRCKLGFIGDQIQGCKPERSCGNGENNPCHASAECISHRDGNIECVCGVGMAGNGYSCGTDTDIDGLPDEELQCSDRNCAKDNCLTVPNSGQEDADKDGIGDACDEDADGDGILNTEDNCVLVPNVNQKNTDQDDYGDACDNCRLMKNNDQKDTDMDGSGDECDDDIDGDGIKNDKDNCVKVPNADQIDRDGDKVGDACDSCPYIRNPDQMDVDNDLIGDPCDTNKDSDGDGHQDSRDNCPAVINSSQLDTDKDGKGDECDDDDDNDGIPDLLPPGPDNCRLIPNPLQEDWDGDGIGNVCERDFDNDTIIDTIDVCPENAEVTLTDFRAYQTVVLDPEGDAQIDPNWVVLNQGKEIIQTMNSDPGLAVGYTAFNGVDFEGTFHVNTVTDDDYAGFIFGYQDSSSFYVVMWKQVEQIYWQANPFRAVAEPGIQLKAVKSTTGPGENLRNSLWHTGDTADQVKLLWKDPRNVGWKDKTSYRWFLQHRPHDGYIRRSMRNVSSVAGSASTMSGSLSMCSPSRVSGSIFSSSSGN</sequence>
<dbReference type="PANTHER" id="PTHR10199">
    <property type="entry name" value="THROMBOSPONDIN"/>
    <property type="match status" value="1"/>
</dbReference>
<dbReference type="InterPro" id="IPR028974">
    <property type="entry name" value="TSP_type-3_rpt"/>
</dbReference>
<comment type="caution">
    <text evidence="28">The sequence shown here is derived from an EMBL/GenBank/DDBJ whole genome shotgun (WGS) entry which is preliminary data.</text>
</comment>
<evidence type="ECO:0000256" key="23">
    <source>
        <dbReference type="SAM" id="Coils"/>
    </source>
</evidence>
<keyword evidence="13" id="KW-0630">Potassium</keyword>
<evidence type="ECO:0000256" key="3">
    <source>
        <dbReference type="ARBA" id="ARBA00009456"/>
    </source>
</evidence>
<dbReference type="PROSITE" id="PS51234">
    <property type="entry name" value="TSP3"/>
    <property type="match status" value="3"/>
</dbReference>
<evidence type="ECO:0000256" key="6">
    <source>
        <dbReference type="ARBA" id="ARBA00022538"/>
    </source>
</evidence>
<evidence type="ECO:0000313" key="29">
    <source>
        <dbReference type="Proteomes" id="UP000727407"/>
    </source>
</evidence>
<keyword evidence="9" id="KW-0677">Repeat</keyword>
<feature type="coiled-coil region" evidence="23">
    <location>
        <begin position="283"/>
        <end position="317"/>
    </location>
</feature>
<dbReference type="PANTHER" id="PTHR10199:SF88">
    <property type="entry name" value="CARTILAGE OLIGOMERIC MATRIX PROTEIN"/>
    <property type="match status" value="1"/>
</dbReference>
<dbReference type="InterPro" id="IPR013320">
    <property type="entry name" value="ConA-like_dom_sf"/>
</dbReference>
<comment type="caution">
    <text evidence="21">Lacks conserved residue(s) required for the propagation of feature annotation.</text>
</comment>
<comment type="similarity">
    <text evidence="2">Belongs to the TMEM38 family.</text>
</comment>
<comment type="subunit">
    <text evidence="20">Homotrimer; conformation seems to be controled by binding to diacylglycerol (DAG).</text>
</comment>
<dbReference type="FunFam" id="2.60.120.200:FF:000002">
    <property type="entry name" value="Thrombospondin 3"/>
    <property type="match status" value="1"/>
</dbReference>
<dbReference type="InterPro" id="IPR024665">
    <property type="entry name" value="TSP/COMP_CC"/>
</dbReference>
<dbReference type="InterPro" id="IPR001881">
    <property type="entry name" value="EGF-like_Ca-bd_dom"/>
</dbReference>
<evidence type="ECO:0000256" key="11">
    <source>
        <dbReference type="ARBA" id="ARBA00022837"/>
    </source>
</evidence>
<dbReference type="InterPro" id="IPR000742">
    <property type="entry name" value="EGF"/>
</dbReference>
<dbReference type="PROSITE" id="PS50026">
    <property type="entry name" value="EGF_3"/>
    <property type="match status" value="1"/>
</dbReference>
<accession>A0A8J5C954</accession>
<dbReference type="Pfam" id="PF11598">
    <property type="entry name" value="COMP"/>
    <property type="match status" value="1"/>
</dbReference>
<proteinExistence type="inferred from homology"/>
<dbReference type="SUPFAM" id="SSF58006">
    <property type="entry name" value="Assembly domain of cartilage oligomeric matrix protein"/>
    <property type="match status" value="1"/>
</dbReference>
<dbReference type="SUPFAM" id="SSF49899">
    <property type="entry name" value="Concanavalin A-like lectins/glucanases"/>
    <property type="match status" value="1"/>
</dbReference>
<feature type="transmembrane region" description="Helical" evidence="25">
    <location>
        <begin position="51"/>
        <end position="73"/>
    </location>
</feature>
<evidence type="ECO:0000256" key="9">
    <source>
        <dbReference type="ARBA" id="ARBA00022737"/>
    </source>
</evidence>
<evidence type="ECO:0000256" key="8">
    <source>
        <dbReference type="ARBA" id="ARBA00022729"/>
    </source>
</evidence>
<feature type="compositionally biased region" description="Acidic residues" evidence="24">
    <location>
        <begin position="711"/>
        <end position="720"/>
    </location>
</feature>
<dbReference type="SUPFAM" id="SSF103647">
    <property type="entry name" value="TSP type-3 repeat"/>
    <property type="match status" value="3"/>
</dbReference>
<dbReference type="Gene3D" id="2.60.120.200">
    <property type="match status" value="1"/>
</dbReference>
<keyword evidence="18" id="KW-0325">Glycoprotein</keyword>
<keyword evidence="11 22" id="KW-0106">Calcium</keyword>
<evidence type="ECO:0000256" key="20">
    <source>
        <dbReference type="ARBA" id="ARBA00047059"/>
    </source>
</evidence>